<sequence>MPSRNNPLVVVIGCTGTGKSDLGVAIAKKFNGEVISCDSLQIYKGMDIATNKITPEEAQGVAHHCMSFVDPVSSSSFTSPQFTVHDFREMAVNKINELHKCGKLVGRPTTPKPFYLKTI</sequence>
<evidence type="ECO:0000256" key="3">
    <source>
        <dbReference type="ARBA" id="ARBA00022741"/>
    </source>
</evidence>
<dbReference type="GO" id="GO:0005524">
    <property type="term" value="F:ATP binding"/>
    <property type="evidence" value="ECO:0007669"/>
    <property type="project" value="UniProtKB-KW"/>
</dbReference>
<evidence type="ECO:0000256" key="4">
    <source>
        <dbReference type="ARBA" id="ARBA00022840"/>
    </source>
</evidence>
<organism evidence="5 6">
    <name type="scientific">Mesorhabditis spiculigera</name>
    <dbReference type="NCBI Taxonomy" id="96644"/>
    <lineage>
        <taxon>Eukaryota</taxon>
        <taxon>Metazoa</taxon>
        <taxon>Ecdysozoa</taxon>
        <taxon>Nematoda</taxon>
        <taxon>Chromadorea</taxon>
        <taxon>Rhabditida</taxon>
        <taxon>Rhabditina</taxon>
        <taxon>Rhabditomorpha</taxon>
        <taxon>Rhabditoidea</taxon>
        <taxon>Rhabditidae</taxon>
        <taxon>Mesorhabditinae</taxon>
        <taxon>Mesorhabditis</taxon>
    </lineage>
</organism>
<dbReference type="Gene3D" id="3.40.50.300">
    <property type="entry name" value="P-loop containing nucleotide triphosphate hydrolases"/>
    <property type="match status" value="1"/>
</dbReference>
<proteinExistence type="inferred from homology"/>
<dbReference type="Proteomes" id="UP001177023">
    <property type="component" value="Unassembled WGS sequence"/>
</dbReference>
<keyword evidence="4" id="KW-0067">ATP-binding</keyword>
<keyword evidence="3" id="KW-0547">Nucleotide-binding</keyword>
<gene>
    <name evidence="5" type="ORF">MSPICULIGERA_LOCUS6777</name>
</gene>
<evidence type="ECO:0000313" key="6">
    <source>
        <dbReference type="Proteomes" id="UP001177023"/>
    </source>
</evidence>
<accession>A0AA36CFU4</accession>
<dbReference type="GO" id="GO:0052381">
    <property type="term" value="F:tRNA dimethylallyltransferase activity"/>
    <property type="evidence" value="ECO:0007669"/>
    <property type="project" value="TreeGrafter"/>
</dbReference>
<dbReference type="PANTHER" id="PTHR11088">
    <property type="entry name" value="TRNA DIMETHYLALLYLTRANSFERASE"/>
    <property type="match status" value="1"/>
</dbReference>
<keyword evidence="2" id="KW-0808">Transferase</keyword>
<dbReference type="PANTHER" id="PTHR11088:SF89">
    <property type="entry name" value="TRNA DIMETHYLALLYLTRANSFERASE"/>
    <property type="match status" value="1"/>
</dbReference>
<dbReference type="InterPro" id="IPR039657">
    <property type="entry name" value="Dimethylallyltransferase"/>
</dbReference>
<evidence type="ECO:0000256" key="1">
    <source>
        <dbReference type="ARBA" id="ARBA00005842"/>
    </source>
</evidence>
<protein>
    <submittedName>
        <fullName evidence="5">Uncharacterized protein</fullName>
    </submittedName>
</protein>
<dbReference type="InterPro" id="IPR027417">
    <property type="entry name" value="P-loop_NTPase"/>
</dbReference>
<comment type="caution">
    <text evidence="5">The sequence shown here is derived from an EMBL/GenBank/DDBJ whole genome shotgun (WGS) entry which is preliminary data.</text>
</comment>
<reference evidence="5" key="1">
    <citation type="submission" date="2023-06" db="EMBL/GenBank/DDBJ databases">
        <authorList>
            <person name="Delattre M."/>
        </authorList>
    </citation>
    <scope>NUCLEOTIDE SEQUENCE</scope>
    <source>
        <strain evidence="5">AF72</strain>
    </source>
</reference>
<dbReference type="AlphaFoldDB" id="A0AA36CFU4"/>
<dbReference type="EMBL" id="CATQJA010001690">
    <property type="protein sequence ID" value="CAJ0568252.1"/>
    <property type="molecule type" value="Genomic_DNA"/>
</dbReference>
<evidence type="ECO:0000313" key="5">
    <source>
        <dbReference type="EMBL" id="CAJ0568252.1"/>
    </source>
</evidence>
<evidence type="ECO:0000256" key="2">
    <source>
        <dbReference type="ARBA" id="ARBA00022679"/>
    </source>
</evidence>
<feature type="non-terminal residue" evidence="5">
    <location>
        <position position="119"/>
    </location>
</feature>
<comment type="similarity">
    <text evidence="1">Belongs to the IPP transferase family.</text>
</comment>
<dbReference type="Pfam" id="PF01715">
    <property type="entry name" value="IPPT"/>
    <property type="match status" value="1"/>
</dbReference>
<dbReference type="SUPFAM" id="SSF52540">
    <property type="entry name" value="P-loop containing nucleoside triphosphate hydrolases"/>
    <property type="match status" value="1"/>
</dbReference>
<keyword evidence="6" id="KW-1185">Reference proteome</keyword>
<dbReference type="GO" id="GO:0005739">
    <property type="term" value="C:mitochondrion"/>
    <property type="evidence" value="ECO:0007669"/>
    <property type="project" value="TreeGrafter"/>
</dbReference>
<dbReference type="GO" id="GO:0006400">
    <property type="term" value="P:tRNA modification"/>
    <property type="evidence" value="ECO:0007669"/>
    <property type="project" value="TreeGrafter"/>
</dbReference>
<name>A0AA36CFU4_9BILA</name>